<comment type="caution">
    <text evidence="1">The sequence shown here is derived from an EMBL/GenBank/DDBJ whole genome shotgun (WGS) entry which is preliminary data.</text>
</comment>
<reference evidence="1" key="1">
    <citation type="journal article" date="2015" name="Nature">
        <title>Complex archaea that bridge the gap between prokaryotes and eukaryotes.</title>
        <authorList>
            <person name="Spang A."/>
            <person name="Saw J.H."/>
            <person name="Jorgensen S.L."/>
            <person name="Zaremba-Niedzwiedzka K."/>
            <person name="Martijn J."/>
            <person name="Lind A.E."/>
            <person name="van Eijk R."/>
            <person name="Schleper C."/>
            <person name="Guy L."/>
            <person name="Ettema T.J."/>
        </authorList>
    </citation>
    <scope>NUCLEOTIDE SEQUENCE</scope>
</reference>
<gene>
    <name evidence="1" type="ORF">LCGC14_2637170</name>
</gene>
<organism evidence="1">
    <name type="scientific">marine sediment metagenome</name>
    <dbReference type="NCBI Taxonomy" id="412755"/>
    <lineage>
        <taxon>unclassified sequences</taxon>
        <taxon>metagenomes</taxon>
        <taxon>ecological metagenomes</taxon>
    </lineage>
</organism>
<dbReference type="AlphaFoldDB" id="A0A0F8ZYR7"/>
<sequence>MNQAALQFEDDGFPVGFWHWLRQNEHIYSAFKCLAFQMALS</sequence>
<feature type="non-terminal residue" evidence="1">
    <location>
        <position position="41"/>
    </location>
</feature>
<protein>
    <submittedName>
        <fullName evidence="1">Uncharacterized protein</fullName>
    </submittedName>
</protein>
<accession>A0A0F8ZYR7</accession>
<evidence type="ECO:0000313" key="1">
    <source>
        <dbReference type="EMBL" id="KKK98998.1"/>
    </source>
</evidence>
<proteinExistence type="predicted"/>
<dbReference type="EMBL" id="LAZR01045381">
    <property type="protein sequence ID" value="KKK98998.1"/>
    <property type="molecule type" value="Genomic_DNA"/>
</dbReference>
<name>A0A0F8ZYR7_9ZZZZ</name>